<dbReference type="SUPFAM" id="SSF102114">
    <property type="entry name" value="Radical SAM enzymes"/>
    <property type="match status" value="1"/>
</dbReference>
<dbReference type="InterPro" id="IPR058240">
    <property type="entry name" value="rSAM_sf"/>
</dbReference>
<dbReference type="SFLD" id="SFLDF00310">
    <property type="entry name" value="oxygen-independent_coproporphy"/>
    <property type="match status" value="1"/>
</dbReference>
<dbReference type="PANTHER" id="PTHR13932">
    <property type="entry name" value="COPROPORPHYRINIGEN III OXIDASE"/>
    <property type="match status" value="1"/>
</dbReference>
<proteinExistence type="predicted"/>
<dbReference type="PROSITE" id="PS51918">
    <property type="entry name" value="RADICAL_SAM"/>
    <property type="match status" value="1"/>
</dbReference>
<name>A0ABU0AVF8_9FIRM</name>
<organism evidence="6 7">
    <name type="scientific">Peptoniphilus koenoeneniae</name>
    <dbReference type="NCBI Taxonomy" id="507751"/>
    <lineage>
        <taxon>Bacteria</taxon>
        <taxon>Bacillati</taxon>
        <taxon>Bacillota</taxon>
        <taxon>Tissierellia</taxon>
        <taxon>Tissierellales</taxon>
        <taxon>Peptoniphilaceae</taxon>
        <taxon>Peptoniphilus</taxon>
    </lineage>
</organism>
<gene>
    <name evidence="6" type="ORF">J2S72_001277</name>
</gene>
<dbReference type="SMART" id="SM00729">
    <property type="entry name" value="Elp3"/>
    <property type="match status" value="1"/>
</dbReference>
<dbReference type="InterPro" id="IPR034505">
    <property type="entry name" value="Coproporphyrinogen-III_oxidase"/>
</dbReference>
<evidence type="ECO:0000256" key="4">
    <source>
        <dbReference type="ARBA" id="ARBA00023014"/>
    </source>
</evidence>
<evidence type="ECO:0000313" key="7">
    <source>
        <dbReference type="Proteomes" id="UP001236559"/>
    </source>
</evidence>
<dbReference type="RefSeq" id="WP_307495202.1">
    <property type="nucleotide sequence ID" value="NZ_JAUSTN010000006.1"/>
</dbReference>
<dbReference type="Gene3D" id="3.20.20.70">
    <property type="entry name" value="Aldolase class I"/>
    <property type="match status" value="1"/>
</dbReference>
<dbReference type="SFLD" id="SFLDG01065">
    <property type="entry name" value="anaerobic_coproporphyrinogen-I"/>
    <property type="match status" value="1"/>
</dbReference>
<evidence type="ECO:0000256" key="1">
    <source>
        <dbReference type="ARBA" id="ARBA00022691"/>
    </source>
</evidence>
<dbReference type="Pfam" id="PF04055">
    <property type="entry name" value="Radical_SAM"/>
    <property type="match status" value="1"/>
</dbReference>
<feature type="domain" description="Radical SAM core" evidence="5">
    <location>
        <begin position="134"/>
        <end position="360"/>
    </location>
</feature>
<dbReference type="EMBL" id="JAUSTN010000006">
    <property type="protein sequence ID" value="MDQ0275252.1"/>
    <property type="molecule type" value="Genomic_DNA"/>
</dbReference>
<dbReference type="PANTHER" id="PTHR13932:SF1">
    <property type="entry name" value="OXYGEN-INDEPENDENT COPROPORPHYRINOGEN-III OXIDASE-LIKE PROTEIN HEMZ"/>
    <property type="match status" value="1"/>
</dbReference>
<evidence type="ECO:0000256" key="3">
    <source>
        <dbReference type="ARBA" id="ARBA00023004"/>
    </source>
</evidence>
<keyword evidence="3" id="KW-0408">Iron</keyword>
<reference evidence="6 7" key="1">
    <citation type="submission" date="2023-07" db="EMBL/GenBank/DDBJ databases">
        <title>Genomic Encyclopedia of Type Strains, Phase IV (KMG-IV): sequencing the most valuable type-strain genomes for metagenomic binning, comparative biology and taxonomic classification.</title>
        <authorList>
            <person name="Goeker M."/>
        </authorList>
    </citation>
    <scope>NUCLEOTIDE SEQUENCE [LARGE SCALE GENOMIC DNA]</scope>
    <source>
        <strain evidence="6 7">DSM 22616</strain>
    </source>
</reference>
<dbReference type="InterPro" id="IPR023995">
    <property type="entry name" value="HemZ"/>
</dbReference>
<keyword evidence="6" id="KW-0560">Oxidoreductase</keyword>
<evidence type="ECO:0000259" key="5">
    <source>
        <dbReference type="PROSITE" id="PS51918"/>
    </source>
</evidence>
<sequence>MIKINIKDQDLSHEIFELLRIYFPSREKEKDISANLEKNILTIELDNKKYKINIENLDKNKVKKEILLILKEKLENKINFGTLTGMRPTKKFLKLLENFDFDEAKKILKEDYLLSDEAIEMISMVGKNEMEILKEGKNKFSIYVHIPFCPSICKYCSFKTLVNKNNELIKNYVKFLIKEIKAFSNKKERPHSIYIGGGTPSAIGKENLKLILEVLKESFLEPYEFTVECGRPETIDDEILRTLKDFGVNRISINPQTMNDETLKNIGRNHTSQDIIKAYELTKNYNFIVNMDLIIGLPFESHEMIINSLNKVLELKPQNITIHTLALKRGSELMKEEFFEKNLNITFDEIGNIMLKNFYKPYYMYRQKRILMDGQNIGWTLGGFPSIYNVVMIEEKESILGFGMCASSKFLNFEEDRFEKFINFKDIKEYMTRIDEIIEKKKILQKNFL</sequence>
<dbReference type="SFLD" id="SFLDG01082">
    <property type="entry name" value="B12-binding_domain_containing"/>
    <property type="match status" value="1"/>
</dbReference>
<keyword evidence="2" id="KW-0479">Metal-binding</keyword>
<comment type="caution">
    <text evidence="6">The sequence shown here is derived from an EMBL/GenBank/DDBJ whole genome shotgun (WGS) entry which is preliminary data.</text>
</comment>
<dbReference type="Proteomes" id="UP001236559">
    <property type="component" value="Unassembled WGS sequence"/>
</dbReference>
<keyword evidence="4" id="KW-0411">Iron-sulfur</keyword>
<keyword evidence="7" id="KW-1185">Reference proteome</keyword>
<accession>A0ABU0AVF8</accession>
<dbReference type="InterPro" id="IPR007197">
    <property type="entry name" value="rSAM"/>
</dbReference>
<evidence type="ECO:0000313" key="6">
    <source>
        <dbReference type="EMBL" id="MDQ0275252.1"/>
    </source>
</evidence>
<dbReference type="InterPro" id="IPR013785">
    <property type="entry name" value="Aldolase_TIM"/>
</dbReference>
<evidence type="ECO:0000256" key="2">
    <source>
        <dbReference type="ARBA" id="ARBA00022723"/>
    </source>
</evidence>
<keyword evidence="1" id="KW-0949">S-adenosyl-L-methionine</keyword>
<dbReference type="InterPro" id="IPR006638">
    <property type="entry name" value="Elp3/MiaA/NifB-like_rSAM"/>
</dbReference>
<protein>
    <submittedName>
        <fullName evidence="6">Oxygen-independent coproporphyrinogen-3 oxidase</fullName>
        <ecNumber evidence="6">1.3.98.3</ecNumber>
    </submittedName>
</protein>
<dbReference type="NCBIfam" id="TIGR03994">
    <property type="entry name" value="rSAM_HemZ"/>
    <property type="match status" value="1"/>
</dbReference>
<dbReference type="SFLD" id="SFLDS00029">
    <property type="entry name" value="Radical_SAM"/>
    <property type="match status" value="1"/>
</dbReference>
<dbReference type="GO" id="GO:0051989">
    <property type="term" value="F:coproporphyrinogen dehydrogenase activity"/>
    <property type="evidence" value="ECO:0007669"/>
    <property type="project" value="UniProtKB-EC"/>
</dbReference>
<dbReference type="CDD" id="cd01335">
    <property type="entry name" value="Radical_SAM"/>
    <property type="match status" value="1"/>
</dbReference>
<dbReference type="EC" id="1.3.98.3" evidence="6"/>